<gene>
    <name evidence="1" type="ordered locus">Os06g0184733</name>
    <name evidence="1" type="ORF">OSNPB_060184733</name>
</gene>
<evidence type="ECO:0000313" key="2">
    <source>
        <dbReference type="Proteomes" id="UP000059680"/>
    </source>
</evidence>
<dbReference type="InParanoid" id="A0A0P0WTM1"/>
<organism evidence="1 2">
    <name type="scientific">Oryza sativa subsp. japonica</name>
    <name type="common">Rice</name>
    <dbReference type="NCBI Taxonomy" id="39947"/>
    <lineage>
        <taxon>Eukaryota</taxon>
        <taxon>Viridiplantae</taxon>
        <taxon>Streptophyta</taxon>
        <taxon>Embryophyta</taxon>
        <taxon>Tracheophyta</taxon>
        <taxon>Spermatophyta</taxon>
        <taxon>Magnoliopsida</taxon>
        <taxon>Liliopsida</taxon>
        <taxon>Poales</taxon>
        <taxon>Poaceae</taxon>
        <taxon>BOP clade</taxon>
        <taxon>Oryzoideae</taxon>
        <taxon>Oryzeae</taxon>
        <taxon>Oryzinae</taxon>
        <taxon>Oryza</taxon>
        <taxon>Oryza sativa</taxon>
    </lineage>
</organism>
<dbReference type="AlphaFoldDB" id="A0A0P0WTM1"/>
<dbReference type="Proteomes" id="UP000059680">
    <property type="component" value="Chromosome 6"/>
</dbReference>
<evidence type="ECO:0000313" key="1">
    <source>
        <dbReference type="EMBL" id="BAS96501.1"/>
    </source>
</evidence>
<reference evidence="1 2" key="3">
    <citation type="journal article" date="2013" name="Rice">
        <title>Improvement of the Oryza sativa Nipponbare reference genome using next generation sequence and optical map data.</title>
        <authorList>
            <person name="Kawahara Y."/>
            <person name="de la Bastide M."/>
            <person name="Hamilton J.P."/>
            <person name="Kanamori H."/>
            <person name="McCombie W.R."/>
            <person name="Ouyang S."/>
            <person name="Schwartz D.C."/>
            <person name="Tanaka T."/>
            <person name="Wu J."/>
            <person name="Zhou S."/>
            <person name="Childs K.L."/>
            <person name="Davidson R.M."/>
            <person name="Lin H."/>
            <person name="Quesada-Ocampo L."/>
            <person name="Vaillancourt B."/>
            <person name="Sakai H."/>
            <person name="Lee S.S."/>
            <person name="Kim J."/>
            <person name="Numa H."/>
            <person name="Itoh T."/>
            <person name="Buell C.R."/>
            <person name="Matsumoto T."/>
        </authorList>
    </citation>
    <scope>NUCLEOTIDE SEQUENCE [LARGE SCALE GENOMIC DNA]</scope>
    <source>
        <strain evidence="2">cv. Nipponbare</strain>
    </source>
</reference>
<keyword evidence="2" id="KW-1185">Reference proteome</keyword>
<dbReference type="Gramene" id="Os06t0184733-01">
    <property type="protein sequence ID" value="Os06t0184733-01"/>
    <property type="gene ID" value="Os06g0184733"/>
</dbReference>
<proteinExistence type="predicted"/>
<protein>
    <submittedName>
        <fullName evidence="1">Os06g0184733 protein</fullName>
    </submittedName>
</protein>
<sequence>MIEFSKDDLPQPTSPMIATKIPFCSSRDTSLKIMLDSTIELLDQEQQTLRRMTAMALTFVSVLQCFKRSAETGIAEERFSGLDKYLLNLLLEITASIIPLITHGNEFNGGINVLNSATQVKTVAASSEWPIIAN</sequence>
<name>A0A0P0WTM1_ORYSJ</name>
<dbReference type="EMBL" id="AP014962">
    <property type="protein sequence ID" value="BAS96501.1"/>
    <property type="molecule type" value="Genomic_DNA"/>
</dbReference>
<dbReference type="PaxDb" id="39947-A0A0P0WTM1"/>
<reference evidence="2" key="1">
    <citation type="journal article" date="2005" name="Nature">
        <title>The map-based sequence of the rice genome.</title>
        <authorList>
            <consortium name="International rice genome sequencing project (IRGSP)"/>
            <person name="Matsumoto T."/>
            <person name="Wu J."/>
            <person name="Kanamori H."/>
            <person name="Katayose Y."/>
            <person name="Fujisawa M."/>
            <person name="Namiki N."/>
            <person name="Mizuno H."/>
            <person name="Yamamoto K."/>
            <person name="Antonio B.A."/>
            <person name="Baba T."/>
            <person name="Sakata K."/>
            <person name="Nagamura Y."/>
            <person name="Aoki H."/>
            <person name="Arikawa K."/>
            <person name="Arita K."/>
            <person name="Bito T."/>
            <person name="Chiden Y."/>
            <person name="Fujitsuka N."/>
            <person name="Fukunaka R."/>
            <person name="Hamada M."/>
            <person name="Harada C."/>
            <person name="Hayashi A."/>
            <person name="Hijishita S."/>
            <person name="Honda M."/>
            <person name="Hosokawa S."/>
            <person name="Ichikawa Y."/>
            <person name="Idonuma A."/>
            <person name="Iijima M."/>
            <person name="Ikeda M."/>
            <person name="Ikeno M."/>
            <person name="Ito K."/>
            <person name="Ito S."/>
            <person name="Ito T."/>
            <person name="Ito Y."/>
            <person name="Ito Y."/>
            <person name="Iwabuchi A."/>
            <person name="Kamiya K."/>
            <person name="Karasawa W."/>
            <person name="Kurita K."/>
            <person name="Katagiri S."/>
            <person name="Kikuta A."/>
            <person name="Kobayashi H."/>
            <person name="Kobayashi N."/>
            <person name="Machita K."/>
            <person name="Maehara T."/>
            <person name="Masukawa M."/>
            <person name="Mizubayashi T."/>
            <person name="Mukai Y."/>
            <person name="Nagasaki H."/>
            <person name="Nagata Y."/>
            <person name="Naito S."/>
            <person name="Nakashima M."/>
            <person name="Nakama Y."/>
            <person name="Nakamichi Y."/>
            <person name="Nakamura M."/>
            <person name="Meguro A."/>
            <person name="Negishi M."/>
            <person name="Ohta I."/>
            <person name="Ohta T."/>
            <person name="Okamoto M."/>
            <person name="Ono N."/>
            <person name="Saji S."/>
            <person name="Sakaguchi M."/>
            <person name="Sakai K."/>
            <person name="Shibata M."/>
            <person name="Shimokawa T."/>
            <person name="Song J."/>
            <person name="Takazaki Y."/>
            <person name="Terasawa K."/>
            <person name="Tsugane M."/>
            <person name="Tsuji K."/>
            <person name="Ueda S."/>
            <person name="Waki K."/>
            <person name="Yamagata H."/>
            <person name="Yamamoto M."/>
            <person name="Yamamoto S."/>
            <person name="Yamane H."/>
            <person name="Yoshiki S."/>
            <person name="Yoshihara R."/>
            <person name="Yukawa K."/>
            <person name="Zhong H."/>
            <person name="Yano M."/>
            <person name="Yuan Q."/>
            <person name="Ouyang S."/>
            <person name="Liu J."/>
            <person name="Jones K.M."/>
            <person name="Gansberger K."/>
            <person name="Moffat K."/>
            <person name="Hill J."/>
            <person name="Bera J."/>
            <person name="Fadrosh D."/>
            <person name="Jin S."/>
            <person name="Johri S."/>
            <person name="Kim M."/>
            <person name="Overton L."/>
            <person name="Reardon M."/>
            <person name="Tsitrin T."/>
            <person name="Vuong H."/>
            <person name="Weaver B."/>
            <person name="Ciecko A."/>
            <person name="Tallon L."/>
            <person name="Jackson J."/>
            <person name="Pai G."/>
            <person name="Aken S.V."/>
            <person name="Utterback T."/>
            <person name="Reidmuller S."/>
            <person name="Feldblyum T."/>
            <person name="Hsiao J."/>
            <person name="Zismann V."/>
            <person name="Iobst S."/>
            <person name="de Vazeille A.R."/>
            <person name="Buell C.R."/>
            <person name="Ying K."/>
            <person name="Li Y."/>
            <person name="Lu T."/>
            <person name="Huang Y."/>
            <person name="Zhao Q."/>
            <person name="Feng Q."/>
            <person name="Zhang L."/>
            <person name="Zhu J."/>
            <person name="Weng Q."/>
            <person name="Mu J."/>
            <person name="Lu Y."/>
            <person name="Fan D."/>
            <person name="Liu Y."/>
            <person name="Guan J."/>
            <person name="Zhang Y."/>
            <person name="Yu S."/>
            <person name="Liu X."/>
            <person name="Zhang Y."/>
            <person name="Hong G."/>
            <person name="Han B."/>
            <person name="Choisne N."/>
            <person name="Demange N."/>
            <person name="Orjeda G."/>
            <person name="Samain S."/>
            <person name="Cattolico L."/>
            <person name="Pelletier E."/>
            <person name="Couloux A."/>
            <person name="Segurens B."/>
            <person name="Wincker P."/>
            <person name="D'Hont A."/>
            <person name="Scarpelli C."/>
            <person name="Weissenbach J."/>
            <person name="Salanoubat M."/>
            <person name="Quetier F."/>
            <person name="Yu Y."/>
            <person name="Kim H.R."/>
            <person name="Rambo T."/>
            <person name="Currie J."/>
            <person name="Collura K."/>
            <person name="Luo M."/>
            <person name="Yang T."/>
            <person name="Ammiraju J.S.S."/>
            <person name="Engler F."/>
            <person name="Soderlund C."/>
            <person name="Wing R.A."/>
            <person name="Palmer L.E."/>
            <person name="de la Bastide M."/>
            <person name="Spiegel L."/>
            <person name="Nascimento L."/>
            <person name="Zutavern T."/>
            <person name="O'Shaughnessy A."/>
            <person name="Dike S."/>
            <person name="Dedhia N."/>
            <person name="Preston R."/>
            <person name="Balija V."/>
            <person name="McCombie W.R."/>
            <person name="Chow T."/>
            <person name="Chen H."/>
            <person name="Chung M."/>
            <person name="Chen C."/>
            <person name="Shaw J."/>
            <person name="Wu H."/>
            <person name="Hsiao K."/>
            <person name="Chao Y."/>
            <person name="Chu M."/>
            <person name="Cheng C."/>
            <person name="Hour A."/>
            <person name="Lee P."/>
            <person name="Lin S."/>
            <person name="Lin Y."/>
            <person name="Liou J."/>
            <person name="Liu S."/>
            <person name="Hsing Y."/>
            <person name="Raghuvanshi S."/>
            <person name="Mohanty A."/>
            <person name="Bharti A.K."/>
            <person name="Gaur A."/>
            <person name="Gupta V."/>
            <person name="Kumar D."/>
            <person name="Ravi V."/>
            <person name="Vij S."/>
            <person name="Kapur A."/>
            <person name="Khurana P."/>
            <person name="Khurana P."/>
            <person name="Khurana J.P."/>
            <person name="Tyagi A.K."/>
            <person name="Gaikwad K."/>
            <person name="Singh A."/>
            <person name="Dalal V."/>
            <person name="Srivastava S."/>
            <person name="Dixit A."/>
            <person name="Pal A.K."/>
            <person name="Ghazi I.A."/>
            <person name="Yadav M."/>
            <person name="Pandit A."/>
            <person name="Bhargava A."/>
            <person name="Sureshbabu K."/>
            <person name="Batra K."/>
            <person name="Sharma T.R."/>
            <person name="Mohapatra T."/>
            <person name="Singh N.K."/>
            <person name="Messing J."/>
            <person name="Nelson A.B."/>
            <person name="Fuks G."/>
            <person name="Kavchok S."/>
            <person name="Keizer G."/>
            <person name="Linton E."/>
            <person name="Llaca V."/>
            <person name="Song R."/>
            <person name="Tanyolac B."/>
            <person name="Young S."/>
            <person name="Ho-Il K."/>
            <person name="Hahn J.H."/>
            <person name="Sangsakoo G."/>
            <person name="Vanavichit A."/>
            <person name="de Mattos Luiz.A.T."/>
            <person name="Zimmer P.D."/>
            <person name="Malone G."/>
            <person name="Dellagostin O."/>
            <person name="de Oliveira A.C."/>
            <person name="Bevan M."/>
            <person name="Bancroft I."/>
            <person name="Minx P."/>
            <person name="Cordum H."/>
            <person name="Wilson R."/>
            <person name="Cheng Z."/>
            <person name="Jin W."/>
            <person name="Jiang J."/>
            <person name="Leong S.A."/>
            <person name="Iwama H."/>
            <person name="Gojobori T."/>
            <person name="Itoh T."/>
            <person name="Niimura Y."/>
            <person name="Fujii Y."/>
            <person name="Habara T."/>
            <person name="Sakai H."/>
            <person name="Sato Y."/>
            <person name="Wilson G."/>
            <person name="Kumar K."/>
            <person name="McCouch S."/>
            <person name="Juretic N."/>
            <person name="Hoen D."/>
            <person name="Wright S."/>
            <person name="Bruskiewich R."/>
            <person name="Bureau T."/>
            <person name="Miyao A."/>
            <person name="Hirochika H."/>
            <person name="Nishikawa T."/>
            <person name="Kadowaki K."/>
            <person name="Sugiura M."/>
            <person name="Burr B."/>
            <person name="Sasaki T."/>
        </authorList>
    </citation>
    <scope>NUCLEOTIDE SEQUENCE [LARGE SCALE GENOMIC DNA]</scope>
    <source>
        <strain evidence="2">cv. Nipponbare</strain>
    </source>
</reference>
<reference evidence="1 2" key="2">
    <citation type="journal article" date="2013" name="Plant Cell Physiol.">
        <title>Rice Annotation Project Database (RAP-DB): an integrative and interactive database for rice genomics.</title>
        <authorList>
            <person name="Sakai H."/>
            <person name="Lee S.S."/>
            <person name="Tanaka T."/>
            <person name="Numa H."/>
            <person name="Kim J."/>
            <person name="Kawahara Y."/>
            <person name="Wakimoto H."/>
            <person name="Yang C.C."/>
            <person name="Iwamoto M."/>
            <person name="Abe T."/>
            <person name="Yamada Y."/>
            <person name="Muto A."/>
            <person name="Inokuchi H."/>
            <person name="Ikemura T."/>
            <person name="Matsumoto T."/>
            <person name="Sasaki T."/>
            <person name="Itoh T."/>
        </authorList>
    </citation>
    <scope>NUCLEOTIDE SEQUENCE [LARGE SCALE GENOMIC DNA]</scope>
    <source>
        <strain evidence="2">cv. Nipponbare</strain>
    </source>
</reference>
<feature type="non-terminal residue" evidence="1">
    <location>
        <position position="1"/>
    </location>
</feature>
<accession>A0A0P0WTM1</accession>